<accession>A0A5B7H9X2</accession>
<reference evidence="1 2" key="1">
    <citation type="submission" date="2019-05" db="EMBL/GenBank/DDBJ databases">
        <title>Another draft genome of Portunus trituberculatus and its Hox gene families provides insights of decapod evolution.</title>
        <authorList>
            <person name="Jeong J.-H."/>
            <person name="Song I."/>
            <person name="Kim S."/>
            <person name="Choi T."/>
            <person name="Kim D."/>
            <person name="Ryu S."/>
            <person name="Kim W."/>
        </authorList>
    </citation>
    <scope>NUCLEOTIDE SEQUENCE [LARGE SCALE GENOMIC DNA]</scope>
    <source>
        <tissue evidence="1">Muscle</tissue>
    </source>
</reference>
<keyword evidence="2" id="KW-1185">Reference proteome</keyword>
<dbReference type="Proteomes" id="UP000324222">
    <property type="component" value="Unassembled WGS sequence"/>
</dbReference>
<sequence>MCFHFVHVFYLAHRRFTLRETFFCSIQNEVRRETGAIQEPGGLLVSRPVGSGPYVVPEVLNQTQLPLVLDRGRSRLHVLGKK</sequence>
<dbReference type="EMBL" id="VSRR010024783">
    <property type="protein sequence ID" value="MPC66455.1"/>
    <property type="molecule type" value="Genomic_DNA"/>
</dbReference>
<proteinExistence type="predicted"/>
<evidence type="ECO:0000313" key="1">
    <source>
        <dbReference type="EMBL" id="MPC66455.1"/>
    </source>
</evidence>
<name>A0A5B7H9X2_PORTR</name>
<comment type="caution">
    <text evidence="1">The sequence shown here is derived from an EMBL/GenBank/DDBJ whole genome shotgun (WGS) entry which is preliminary data.</text>
</comment>
<organism evidence="1 2">
    <name type="scientific">Portunus trituberculatus</name>
    <name type="common">Swimming crab</name>
    <name type="synonym">Neptunus trituberculatus</name>
    <dbReference type="NCBI Taxonomy" id="210409"/>
    <lineage>
        <taxon>Eukaryota</taxon>
        <taxon>Metazoa</taxon>
        <taxon>Ecdysozoa</taxon>
        <taxon>Arthropoda</taxon>
        <taxon>Crustacea</taxon>
        <taxon>Multicrustacea</taxon>
        <taxon>Malacostraca</taxon>
        <taxon>Eumalacostraca</taxon>
        <taxon>Eucarida</taxon>
        <taxon>Decapoda</taxon>
        <taxon>Pleocyemata</taxon>
        <taxon>Brachyura</taxon>
        <taxon>Eubrachyura</taxon>
        <taxon>Portunoidea</taxon>
        <taxon>Portunidae</taxon>
        <taxon>Portuninae</taxon>
        <taxon>Portunus</taxon>
    </lineage>
</organism>
<evidence type="ECO:0000313" key="2">
    <source>
        <dbReference type="Proteomes" id="UP000324222"/>
    </source>
</evidence>
<protein>
    <submittedName>
        <fullName evidence="1">Uncharacterized protein</fullName>
    </submittedName>
</protein>
<dbReference type="AlphaFoldDB" id="A0A5B7H9X2"/>
<gene>
    <name evidence="1" type="ORF">E2C01_060603</name>
</gene>